<dbReference type="Pfam" id="PF14534">
    <property type="entry name" value="DUF4440"/>
    <property type="match status" value="1"/>
</dbReference>
<protein>
    <recommendedName>
        <fullName evidence="1">DUF4440 domain-containing protein</fullName>
    </recommendedName>
</protein>
<evidence type="ECO:0000259" key="1">
    <source>
        <dbReference type="Pfam" id="PF14534"/>
    </source>
</evidence>
<proteinExistence type="predicted"/>
<feature type="domain" description="DUF4440" evidence="1">
    <location>
        <begin position="19"/>
        <end position="122"/>
    </location>
</feature>
<organism evidence="2 3">
    <name type="scientific">Geothrix rubra</name>
    <dbReference type="NCBI Taxonomy" id="2927977"/>
    <lineage>
        <taxon>Bacteria</taxon>
        <taxon>Pseudomonadati</taxon>
        <taxon>Acidobacteriota</taxon>
        <taxon>Holophagae</taxon>
        <taxon>Holophagales</taxon>
        <taxon>Holophagaceae</taxon>
        <taxon>Geothrix</taxon>
    </lineage>
</organism>
<reference evidence="2 3" key="1">
    <citation type="journal article" date="2023" name="Antonie Van Leeuwenhoek">
        <title>Mesoterricola silvestris gen. nov., sp. nov., Mesoterricola sediminis sp. nov., Geothrix oryzae sp. nov., Geothrix edaphica sp. nov., Geothrix rubra sp. nov., and Geothrix limicola sp. nov., six novel members of Acidobacteriota isolated from soils.</title>
        <authorList>
            <person name="Itoh H."/>
            <person name="Sugisawa Y."/>
            <person name="Mise K."/>
            <person name="Xu Z."/>
            <person name="Kuniyasu M."/>
            <person name="Ushijima N."/>
            <person name="Kawano K."/>
            <person name="Kobayashi E."/>
            <person name="Shiratori Y."/>
            <person name="Masuda Y."/>
            <person name="Senoo K."/>
        </authorList>
    </citation>
    <scope>NUCLEOTIDE SEQUENCE [LARGE SCALE GENOMIC DNA]</scope>
    <source>
        <strain evidence="2 3">Red803</strain>
    </source>
</reference>
<dbReference type="EMBL" id="BSDD01000002">
    <property type="protein sequence ID" value="GLH69760.1"/>
    <property type="molecule type" value="Genomic_DNA"/>
</dbReference>
<comment type="caution">
    <text evidence="2">The sequence shown here is derived from an EMBL/GenBank/DDBJ whole genome shotgun (WGS) entry which is preliminary data.</text>
</comment>
<evidence type="ECO:0000313" key="3">
    <source>
        <dbReference type="Proteomes" id="UP001165089"/>
    </source>
</evidence>
<name>A0ABQ5Q4T9_9BACT</name>
<dbReference type="SUPFAM" id="SSF54427">
    <property type="entry name" value="NTF2-like"/>
    <property type="match status" value="1"/>
</dbReference>
<dbReference type="InterPro" id="IPR032710">
    <property type="entry name" value="NTF2-like_dom_sf"/>
</dbReference>
<dbReference type="Gene3D" id="3.10.450.50">
    <property type="match status" value="1"/>
</dbReference>
<dbReference type="RefSeq" id="WP_285723779.1">
    <property type="nucleotide sequence ID" value="NZ_BSDD01000002.1"/>
</dbReference>
<accession>A0ABQ5Q4T9</accession>
<dbReference type="InterPro" id="IPR027843">
    <property type="entry name" value="DUF4440"/>
</dbReference>
<evidence type="ECO:0000313" key="2">
    <source>
        <dbReference type="EMBL" id="GLH69760.1"/>
    </source>
</evidence>
<sequence length="257" mass="26720">MLPLPPPPALPAPARAEEVAAAERAFAADAARRGTPAAFVSAFAEDGLVFTPRAENARARYGAKPEDGSRLAWAPAFVEVAASGDFAISTGPWSWRAKGATAPSAAGHFLSLWVRRGGRWQVQLDLGVSHPAQAEAPLVLRTHGPGAPGPGPEAAWRTFDAAAAGDLRAALEGAGAADLRLYREGRPVSPGNLAAGAAAEGGPAAWEPQGRMVAASRDLAVRWGVRTRGPARATGLQVWRRDGGAWRLAMDVALPWP</sequence>
<gene>
    <name evidence="2" type="ORF">GETHPA_12930</name>
</gene>
<keyword evidence="3" id="KW-1185">Reference proteome</keyword>
<dbReference type="Proteomes" id="UP001165089">
    <property type="component" value="Unassembled WGS sequence"/>
</dbReference>